<keyword evidence="1" id="KW-0472">Membrane</keyword>
<accession>A0A317N3M9</accession>
<name>A0A317N3M9_9NOCA</name>
<evidence type="ECO:0000313" key="3">
    <source>
        <dbReference type="Proteomes" id="UP000246410"/>
    </source>
</evidence>
<feature type="transmembrane region" description="Helical" evidence="1">
    <location>
        <begin position="124"/>
        <end position="146"/>
    </location>
</feature>
<comment type="caution">
    <text evidence="2">The sequence shown here is derived from an EMBL/GenBank/DDBJ whole genome shotgun (WGS) entry which is preliminary data.</text>
</comment>
<dbReference type="Proteomes" id="UP000246410">
    <property type="component" value="Unassembled WGS sequence"/>
</dbReference>
<keyword evidence="1" id="KW-0812">Transmembrane</keyword>
<feature type="transmembrane region" description="Helical" evidence="1">
    <location>
        <begin position="21"/>
        <end position="38"/>
    </location>
</feature>
<feature type="transmembrane region" description="Helical" evidence="1">
    <location>
        <begin position="83"/>
        <end position="104"/>
    </location>
</feature>
<keyword evidence="3" id="KW-1185">Reference proteome</keyword>
<evidence type="ECO:0000313" key="2">
    <source>
        <dbReference type="EMBL" id="PWV67867.1"/>
    </source>
</evidence>
<proteinExistence type="predicted"/>
<protein>
    <submittedName>
        <fullName evidence="2">Uncharacterized protein</fullName>
    </submittedName>
</protein>
<dbReference type="AlphaFoldDB" id="A0A317N3M9"/>
<dbReference type="RefSeq" id="WP_110041370.1">
    <property type="nucleotide sequence ID" value="NZ_QGTL01000018.1"/>
</dbReference>
<keyword evidence="1" id="KW-1133">Transmembrane helix</keyword>
<dbReference type="EMBL" id="QGTL01000018">
    <property type="protein sequence ID" value="PWV67867.1"/>
    <property type="molecule type" value="Genomic_DNA"/>
</dbReference>
<feature type="transmembrane region" description="Helical" evidence="1">
    <location>
        <begin position="58"/>
        <end position="76"/>
    </location>
</feature>
<reference evidence="2 3" key="1">
    <citation type="submission" date="2018-05" db="EMBL/GenBank/DDBJ databases">
        <title>Genomic Encyclopedia of Type Strains, Phase IV (KMG-IV): sequencing the most valuable type-strain genomes for metagenomic binning, comparative biology and taxonomic classification.</title>
        <authorList>
            <person name="Goeker M."/>
        </authorList>
    </citation>
    <scope>NUCLEOTIDE SEQUENCE [LARGE SCALE GENOMIC DNA]</scope>
    <source>
        <strain evidence="2 3">DSM 44717</strain>
    </source>
</reference>
<sequence>MTDTARSVSAYRSVSGYRPTAVAVAFGGLMTALAAGAAEGLLRATRGGGEFGATAAGLLPRLAIYLVVAAVALYMARGSRVARALLTVGIGVIGLLSLIIEPVAVLLSTDDYGALFTELAPSSAVLAGCRAVHILAVVIAISAMYTPAAHRWFTQR</sequence>
<evidence type="ECO:0000256" key="1">
    <source>
        <dbReference type="SAM" id="Phobius"/>
    </source>
</evidence>
<gene>
    <name evidence="2" type="ORF">DFR69_11840</name>
</gene>
<organism evidence="2 3">
    <name type="scientific">Nocardia neocaledoniensis</name>
    <dbReference type="NCBI Taxonomy" id="236511"/>
    <lineage>
        <taxon>Bacteria</taxon>
        <taxon>Bacillati</taxon>
        <taxon>Actinomycetota</taxon>
        <taxon>Actinomycetes</taxon>
        <taxon>Mycobacteriales</taxon>
        <taxon>Nocardiaceae</taxon>
        <taxon>Nocardia</taxon>
    </lineage>
</organism>